<name>A0A087UPB4_STEMI</name>
<accession>A0A087UPB4</accession>
<evidence type="ECO:0000313" key="2">
    <source>
        <dbReference type="EMBL" id="KFM79203.1"/>
    </source>
</evidence>
<dbReference type="EMBL" id="KK120847">
    <property type="protein sequence ID" value="KFM79203.1"/>
    <property type="molecule type" value="Genomic_DNA"/>
</dbReference>
<keyword evidence="3" id="KW-1185">Reference proteome</keyword>
<feature type="chain" id="PRO_5001830692" evidence="1">
    <location>
        <begin position="17"/>
        <end position="266"/>
    </location>
</feature>
<evidence type="ECO:0000313" key="3">
    <source>
        <dbReference type="Proteomes" id="UP000054359"/>
    </source>
</evidence>
<dbReference type="OrthoDB" id="10404184at2759"/>
<organism evidence="2 3">
    <name type="scientific">Stegodyphus mimosarum</name>
    <name type="common">African social velvet spider</name>
    <dbReference type="NCBI Taxonomy" id="407821"/>
    <lineage>
        <taxon>Eukaryota</taxon>
        <taxon>Metazoa</taxon>
        <taxon>Ecdysozoa</taxon>
        <taxon>Arthropoda</taxon>
        <taxon>Chelicerata</taxon>
        <taxon>Arachnida</taxon>
        <taxon>Araneae</taxon>
        <taxon>Araneomorphae</taxon>
        <taxon>Entelegynae</taxon>
        <taxon>Eresoidea</taxon>
        <taxon>Eresidae</taxon>
        <taxon>Stegodyphus</taxon>
    </lineage>
</organism>
<feature type="signal peptide" evidence="1">
    <location>
        <begin position="1"/>
        <end position="16"/>
    </location>
</feature>
<gene>
    <name evidence="2" type="ORF">X975_27125</name>
</gene>
<sequence>MKLLVYLTLLITTVSGSITYPHLFYGGYSYGFPSYEAQKHFNKAKYEARKAHDFAKLRAGIYGLGGGLYGYRYGSPFSKPMLPLSLELSFPHMNSFPSIYGHKYFPTFHLGLSDSIGKYPLIYFHSYPFETSKHLHSQNFEYGKHYTYKHSSTGYPSLLMYSSGISSPHFFPSTAFKGKSPHGFVEAAVPIKYHSLKRPVLLEEPTISGITHSTLHFPKHDIIYGIRYKNFIKPPVTNKISQSTTYTQGAPGEGFVLYKSHDSHIP</sequence>
<reference evidence="2 3" key="1">
    <citation type="submission" date="2013-11" db="EMBL/GenBank/DDBJ databases">
        <title>Genome sequencing of Stegodyphus mimosarum.</title>
        <authorList>
            <person name="Bechsgaard J."/>
        </authorList>
    </citation>
    <scope>NUCLEOTIDE SEQUENCE [LARGE SCALE GENOMIC DNA]</scope>
</reference>
<dbReference type="AlphaFoldDB" id="A0A087UPB4"/>
<feature type="non-terminal residue" evidence="2">
    <location>
        <position position="266"/>
    </location>
</feature>
<dbReference type="Proteomes" id="UP000054359">
    <property type="component" value="Unassembled WGS sequence"/>
</dbReference>
<evidence type="ECO:0000256" key="1">
    <source>
        <dbReference type="SAM" id="SignalP"/>
    </source>
</evidence>
<proteinExistence type="predicted"/>
<keyword evidence="1" id="KW-0732">Signal</keyword>
<protein>
    <submittedName>
        <fullName evidence="2">Uncharacterized protein</fullName>
    </submittedName>
</protein>